<dbReference type="CDD" id="cd06225">
    <property type="entry name" value="HAMP"/>
    <property type="match status" value="1"/>
</dbReference>
<proteinExistence type="predicted"/>
<gene>
    <name evidence="14" type="ORF">GCM10017567_65130</name>
</gene>
<dbReference type="CDD" id="cd00082">
    <property type="entry name" value="HisKA"/>
    <property type="match status" value="1"/>
</dbReference>
<dbReference type="EC" id="2.7.13.3" evidence="3"/>
<evidence type="ECO:0000313" key="14">
    <source>
        <dbReference type="EMBL" id="GHG35604.1"/>
    </source>
</evidence>
<dbReference type="Gene3D" id="3.30.565.10">
    <property type="entry name" value="Histidine kinase-like ATPase, C-terminal domain"/>
    <property type="match status" value="1"/>
</dbReference>
<dbReference type="InterPro" id="IPR036097">
    <property type="entry name" value="HisK_dim/P_sf"/>
</dbReference>
<evidence type="ECO:0000256" key="5">
    <source>
        <dbReference type="ARBA" id="ARBA00022679"/>
    </source>
</evidence>
<dbReference type="InterPro" id="IPR005467">
    <property type="entry name" value="His_kinase_dom"/>
</dbReference>
<dbReference type="SUPFAM" id="SSF47384">
    <property type="entry name" value="Homodimeric domain of signal transducing histidine kinase"/>
    <property type="match status" value="1"/>
</dbReference>
<keyword evidence="15" id="KW-1185">Reference proteome</keyword>
<dbReference type="SMART" id="SM00304">
    <property type="entry name" value="HAMP"/>
    <property type="match status" value="1"/>
</dbReference>
<evidence type="ECO:0000256" key="9">
    <source>
        <dbReference type="ARBA" id="ARBA00023012"/>
    </source>
</evidence>
<protein>
    <recommendedName>
        <fullName evidence="3">histidine kinase</fullName>
        <ecNumber evidence="3">2.7.13.3</ecNumber>
    </recommendedName>
</protein>
<feature type="transmembrane region" description="Helical" evidence="11">
    <location>
        <begin position="12"/>
        <end position="33"/>
    </location>
</feature>
<dbReference type="Proteomes" id="UP000649955">
    <property type="component" value="Unassembled WGS sequence"/>
</dbReference>
<dbReference type="InterPro" id="IPR036890">
    <property type="entry name" value="HATPase_C_sf"/>
</dbReference>
<reference evidence="15" key="1">
    <citation type="journal article" date="2019" name="Int. J. Syst. Evol. Microbiol.">
        <title>The Global Catalogue of Microorganisms (GCM) 10K type strain sequencing project: providing services to taxonomists for standard genome sequencing and annotation.</title>
        <authorList>
            <consortium name="The Broad Institute Genomics Platform"/>
            <consortium name="The Broad Institute Genome Sequencing Center for Infectious Disease"/>
            <person name="Wu L."/>
            <person name="Ma J."/>
        </authorList>
    </citation>
    <scope>NUCLEOTIDE SEQUENCE [LARGE SCALE GENOMIC DNA]</scope>
    <source>
        <strain evidence="15">CGMCC 4.7680</strain>
    </source>
</reference>
<dbReference type="InterPro" id="IPR004358">
    <property type="entry name" value="Sig_transdc_His_kin-like_C"/>
</dbReference>
<dbReference type="PROSITE" id="PS50885">
    <property type="entry name" value="HAMP"/>
    <property type="match status" value="1"/>
</dbReference>
<dbReference type="PROSITE" id="PS50109">
    <property type="entry name" value="HIS_KIN"/>
    <property type="match status" value="1"/>
</dbReference>
<evidence type="ECO:0000313" key="15">
    <source>
        <dbReference type="Proteomes" id="UP000649955"/>
    </source>
</evidence>
<evidence type="ECO:0000259" key="13">
    <source>
        <dbReference type="PROSITE" id="PS50885"/>
    </source>
</evidence>
<dbReference type="InterPro" id="IPR003660">
    <property type="entry name" value="HAMP_dom"/>
</dbReference>
<evidence type="ECO:0000256" key="8">
    <source>
        <dbReference type="ARBA" id="ARBA00022989"/>
    </source>
</evidence>
<dbReference type="Gene3D" id="1.10.287.130">
    <property type="match status" value="1"/>
</dbReference>
<dbReference type="Pfam" id="PF00672">
    <property type="entry name" value="HAMP"/>
    <property type="match status" value="1"/>
</dbReference>
<dbReference type="PANTHER" id="PTHR45436">
    <property type="entry name" value="SENSOR HISTIDINE KINASE YKOH"/>
    <property type="match status" value="1"/>
</dbReference>
<comment type="subcellular location">
    <subcellularLocation>
        <location evidence="2">Cell membrane</location>
    </subcellularLocation>
</comment>
<keyword evidence="5" id="KW-0808">Transferase</keyword>
<dbReference type="SUPFAM" id="SSF55874">
    <property type="entry name" value="ATPase domain of HSP90 chaperone/DNA topoisomerase II/histidine kinase"/>
    <property type="match status" value="1"/>
</dbReference>
<accession>A0ABQ3KQZ5</accession>
<dbReference type="InterPro" id="IPR003661">
    <property type="entry name" value="HisK_dim/P_dom"/>
</dbReference>
<evidence type="ECO:0000256" key="3">
    <source>
        <dbReference type="ARBA" id="ARBA00012438"/>
    </source>
</evidence>
<feature type="domain" description="HAMP" evidence="13">
    <location>
        <begin position="189"/>
        <end position="242"/>
    </location>
</feature>
<dbReference type="EMBL" id="BNAW01000040">
    <property type="protein sequence ID" value="GHG35604.1"/>
    <property type="molecule type" value="Genomic_DNA"/>
</dbReference>
<dbReference type="SMART" id="SM00387">
    <property type="entry name" value="HATPase_c"/>
    <property type="match status" value="1"/>
</dbReference>
<dbReference type="RefSeq" id="WP_191315163.1">
    <property type="nucleotide sequence ID" value="NZ_BNAW01000040.1"/>
</dbReference>
<dbReference type="SMART" id="SM00388">
    <property type="entry name" value="HisKA"/>
    <property type="match status" value="1"/>
</dbReference>
<dbReference type="InterPro" id="IPR050428">
    <property type="entry name" value="TCS_sensor_his_kinase"/>
</dbReference>
<dbReference type="Pfam" id="PF02518">
    <property type="entry name" value="HATPase_c"/>
    <property type="match status" value="1"/>
</dbReference>
<sequence>MPDFRRSTRFRVAVTAFAASAVALGAVSVWFVLQARSRLENTAIQLADAHADAIVQLLNTGARPADLALLVRDSIYEVKDKQGASVASCPVLREATLAAYDTEVTLRPYQYDRSALATVGCAPELRGLDDDLTLHVVHDVSGDSKYDVFAGVQLDPEGLAAVDSVRTALTFGVPAVALLIGVIAWFAVRRSLRPVEAIRGEVAEIGAHDLGRRVPDPRTGDEIARLAGTMNTMLARLEEAVTRQSRFTSDASHELRTPLASLRTQLEVLLAHPDRLDWRQSCENALLDVTRLQDLVADLVLLGKLDHAGPDRLKPVALSEVVGAVVAGRSGVDVEVTGTPSVRGHRSRLERLVRNLVDNAQRHAVSRVAVTVSAVDGQAVLTVDDDGPGIPEADRERVFDRFVRLDDARDRDEGGSGLGLAIVADIARAHGGTAAVEGRSRFVVRLPELKTS</sequence>
<evidence type="ECO:0000256" key="4">
    <source>
        <dbReference type="ARBA" id="ARBA00022553"/>
    </source>
</evidence>
<keyword evidence="7" id="KW-0418">Kinase</keyword>
<evidence type="ECO:0000259" key="12">
    <source>
        <dbReference type="PROSITE" id="PS50109"/>
    </source>
</evidence>
<dbReference type="Pfam" id="PF00512">
    <property type="entry name" value="HisKA"/>
    <property type="match status" value="1"/>
</dbReference>
<name>A0ABQ3KQZ5_9PSEU</name>
<keyword evidence="6 11" id="KW-0812">Transmembrane</keyword>
<comment type="catalytic activity">
    <reaction evidence="1">
        <text>ATP + protein L-histidine = ADP + protein N-phospho-L-histidine.</text>
        <dbReference type="EC" id="2.7.13.3"/>
    </reaction>
</comment>
<keyword evidence="9" id="KW-0902">Two-component regulatory system</keyword>
<evidence type="ECO:0000256" key="7">
    <source>
        <dbReference type="ARBA" id="ARBA00022777"/>
    </source>
</evidence>
<dbReference type="InterPro" id="IPR003594">
    <property type="entry name" value="HATPase_dom"/>
</dbReference>
<dbReference type="PANTHER" id="PTHR45436:SF5">
    <property type="entry name" value="SENSOR HISTIDINE KINASE TRCS"/>
    <property type="match status" value="1"/>
</dbReference>
<keyword evidence="10 11" id="KW-0472">Membrane</keyword>
<comment type="caution">
    <text evidence="14">The sequence shown here is derived from an EMBL/GenBank/DDBJ whole genome shotgun (WGS) entry which is preliminary data.</text>
</comment>
<feature type="transmembrane region" description="Helical" evidence="11">
    <location>
        <begin position="168"/>
        <end position="188"/>
    </location>
</feature>
<evidence type="ECO:0000256" key="6">
    <source>
        <dbReference type="ARBA" id="ARBA00022692"/>
    </source>
</evidence>
<keyword evidence="4" id="KW-0597">Phosphoprotein</keyword>
<evidence type="ECO:0000256" key="1">
    <source>
        <dbReference type="ARBA" id="ARBA00000085"/>
    </source>
</evidence>
<feature type="domain" description="Histidine kinase" evidence="12">
    <location>
        <begin position="250"/>
        <end position="450"/>
    </location>
</feature>
<evidence type="ECO:0000256" key="11">
    <source>
        <dbReference type="SAM" id="Phobius"/>
    </source>
</evidence>
<dbReference type="Gene3D" id="6.10.340.10">
    <property type="match status" value="1"/>
</dbReference>
<dbReference type="PRINTS" id="PR00344">
    <property type="entry name" value="BCTRLSENSOR"/>
</dbReference>
<organism evidence="14 15">
    <name type="scientific">Amycolatopsis bullii</name>
    <dbReference type="NCBI Taxonomy" id="941987"/>
    <lineage>
        <taxon>Bacteria</taxon>
        <taxon>Bacillati</taxon>
        <taxon>Actinomycetota</taxon>
        <taxon>Actinomycetes</taxon>
        <taxon>Pseudonocardiales</taxon>
        <taxon>Pseudonocardiaceae</taxon>
        <taxon>Amycolatopsis</taxon>
    </lineage>
</organism>
<evidence type="ECO:0000256" key="2">
    <source>
        <dbReference type="ARBA" id="ARBA00004236"/>
    </source>
</evidence>
<evidence type="ECO:0000256" key="10">
    <source>
        <dbReference type="ARBA" id="ARBA00023136"/>
    </source>
</evidence>
<keyword evidence="8 11" id="KW-1133">Transmembrane helix</keyword>
<dbReference type="SUPFAM" id="SSF158472">
    <property type="entry name" value="HAMP domain-like"/>
    <property type="match status" value="1"/>
</dbReference>